<reference evidence="9 10" key="1">
    <citation type="submission" date="2019-04" db="EMBL/GenBank/DDBJ databases">
        <authorList>
            <person name="Li M."/>
            <person name="Gao C."/>
        </authorList>
    </citation>
    <scope>NUCLEOTIDE SEQUENCE [LARGE SCALE GENOMIC DNA]</scope>
    <source>
        <strain evidence="9 10">BGMRC 2031</strain>
    </source>
</reference>
<sequence>MTNVKPRSIMSPGKYIGGRNVLADINKHVSYLGDSAFVICDSFIFNNISAIFTKISNYANFDLTAFSGECSYQEIDRLTAVAKDKSYDMVIGIGGGKTLDTAKMVAFSLHLPIVICPTIASTDAPCIALSVLYKETGEFERLHYLPKNPDMVLVDLGIIANAPMRFFSAGIGDALATYFEARACHDIDAINQSGYRQCTVAYHVSTICYDVIKKNIDEAMLSIELHIITPAFEEMVDALIYLSGIGAESCGVAMAHAICNGMSVIELLHKRQHGEKVAFGLLVQLILEHGPKEELLTVISLMKKARLPMTFASLGAAEIEPFAWRNVAEKACQENESSHNMPKRFDANEVYEAILAADALGTQYEKQ</sequence>
<dbReference type="Gene3D" id="1.20.1090.10">
    <property type="entry name" value="Dehydroquinate synthase-like - alpha domain"/>
    <property type="match status" value="1"/>
</dbReference>
<evidence type="ECO:0000256" key="6">
    <source>
        <dbReference type="ARBA" id="ARBA00040132"/>
    </source>
</evidence>
<gene>
    <name evidence="9" type="ORF">FCN80_12320</name>
</gene>
<evidence type="ECO:0000256" key="3">
    <source>
        <dbReference type="ARBA" id="ARBA00023027"/>
    </source>
</evidence>
<evidence type="ECO:0000313" key="10">
    <source>
        <dbReference type="Proteomes" id="UP000305202"/>
    </source>
</evidence>
<dbReference type="PANTHER" id="PTHR43616">
    <property type="entry name" value="GLYCEROL DEHYDROGENASE"/>
    <property type="match status" value="1"/>
</dbReference>
<dbReference type="EMBL" id="SZPQ01000016">
    <property type="protein sequence ID" value="TKI05991.1"/>
    <property type="molecule type" value="Genomic_DNA"/>
</dbReference>
<dbReference type="SUPFAM" id="SSF56796">
    <property type="entry name" value="Dehydroquinate synthase-like"/>
    <property type="match status" value="1"/>
</dbReference>
<feature type="domain" description="Alcohol dehydrogenase iron-type/glycerol dehydrogenase GldA" evidence="8">
    <location>
        <begin position="12"/>
        <end position="155"/>
    </location>
</feature>
<accession>A0ABY2SLH2</accession>
<organism evidence="9 10">
    <name type="scientific">Martelella alba</name>
    <dbReference type="NCBI Taxonomy" id="2590451"/>
    <lineage>
        <taxon>Bacteria</taxon>
        <taxon>Pseudomonadati</taxon>
        <taxon>Pseudomonadota</taxon>
        <taxon>Alphaproteobacteria</taxon>
        <taxon>Hyphomicrobiales</taxon>
        <taxon>Aurantimonadaceae</taxon>
        <taxon>Martelella</taxon>
    </lineage>
</organism>
<dbReference type="RefSeq" id="WP_136990452.1">
    <property type="nucleotide sequence ID" value="NZ_SZPQ01000016.1"/>
</dbReference>
<proteinExistence type="predicted"/>
<evidence type="ECO:0000256" key="1">
    <source>
        <dbReference type="ARBA" id="ARBA00022723"/>
    </source>
</evidence>
<comment type="catalytic activity">
    <reaction evidence="7">
        <text>glycerol + NAD(+) = dihydroxyacetone + NADH + H(+)</text>
        <dbReference type="Rhea" id="RHEA:13769"/>
        <dbReference type="ChEBI" id="CHEBI:15378"/>
        <dbReference type="ChEBI" id="CHEBI:16016"/>
        <dbReference type="ChEBI" id="CHEBI:17754"/>
        <dbReference type="ChEBI" id="CHEBI:57540"/>
        <dbReference type="ChEBI" id="CHEBI:57945"/>
        <dbReference type="EC" id="1.1.1.6"/>
    </reaction>
</comment>
<dbReference type="PIRSF" id="PIRSF000112">
    <property type="entry name" value="Glycerol_dehydrogenase"/>
    <property type="match status" value="1"/>
</dbReference>
<dbReference type="Gene3D" id="3.40.50.1970">
    <property type="match status" value="1"/>
</dbReference>
<protein>
    <recommendedName>
        <fullName evidence="6">Glycerol dehydrogenase</fullName>
        <ecNumber evidence="5">1.1.1.6</ecNumber>
    </recommendedName>
</protein>
<evidence type="ECO:0000313" key="9">
    <source>
        <dbReference type="EMBL" id="TKI05991.1"/>
    </source>
</evidence>
<keyword evidence="10" id="KW-1185">Reference proteome</keyword>
<evidence type="ECO:0000259" key="8">
    <source>
        <dbReference type="Pfam" id="PF00465"/>
    </source>
</evidence>
<dbReference type="EC" id="1.1.1.6" evidence="5"/>
<keyword evidence="2" id="KW-0560">Oxidoreductase</keyword>
<evidence type="ECO:0000256" key="5">
    <source>
        <dbReference type="ARBA" id="ARBA00039147"/>
    </source>
</evidence>
<dbReference type="PANTHER" id="PTHR43616:SF5">
    <property type="entry name" value="GLYCEROL DEHYDROGENASE 1"/>
    <property type="match status" value="1"/>
</dbReference>
<dbReference type="Pfam" id="PF00465">
    <property type="entry name" value="Fe-ADH"/>
    <property type="match status" value="1"/>
</dbReference>
<keyword evidence="1" id="KW-0479">Metal-binding</keyword>
<comment type="pathway">
    <text evidence="4">Polyol metabolism; glycerol fermentation; glycerone phosphate from glycerol (oxidative route): step 1/2.</text>
</comment>
<evidence type="ECO:0000256" key="4">
    <source>
        <dbReference type="ARBA" id="ARBA00037918"/>
    </source>
</evidence>
<evidence type="ECO:0000256" key="2">
    <source>
        <dbReference type="ARBA" id="ARBA00023002"/>
    </source>
</evidence>
<keyword evidence="3" id="KW-0520">NAD</keyword>
<dbReference type="Proteomes" id="UP000305202">
    <property type="component" value="Unassembled WGS sequence"/>
</dbReference>
<name>A0ABY2SLH2_9HYPH</name>
<dbReference type="NCBIfam" id="NF006941">
    <property type="entry name" value="PRK09423.1"/>
    <property type="match status" value="1"/>
</dbReference>
<comment type="caution">
    <text evidence="9">The sequence shown here is derived from an EMBL/GenBank/DDBJ whole genome shotgun (WGS) entry which is preliminary data.</text>
</comment>
<dbReference type="InterPro" id="IPR001670">
    <property type="entry name" value="ADH_Fe/GldA"/>
</dbReference>
<evidence type="ECO:0000256" key="7">
    <source>
        <dbReference type="ARBA" id="ARBA00049006"/>
    </source>
</evidence>
<dbReference type="InterPro" id="IPR016205">
    <property type="entry name" value="Glycerol_DH"/>
</dbReference>
<dbReference type="CDD" id="cd08170">
    <property type="entry name" value="GlyDH"/>
    <property type="match status" value="1"/>
</dbReference>